<dbReference type="Proteomes" id="UP000749559">
    <property type="component" value="Unassembled WGS sequence"/>
</dbReference>
<feature type="compositionally biased region" description="Polar residues" evidence="1">
    <location>
        <begin position="2069"/>
        <end position="2097"/>
    </location>
</feature>
<evidence type="ECO:0000313" key="2">
    <source>
        <dbReference type="EMBL" id="CAH1774750.1"/>
    </source>
</evidence>
<feature type="region of interest" description="Disordered" evidence="1">
    <location>
        <begin position="1535"/>
        <end position="1629"/>
    </location>
</feature>
<feature type="region of interest" description="Disordered" evidence="1">
    <location>
        <begin position="2823"/>
        <end position="2929"/>
    </location>
</feature>
<feature type="region of interest" description="Disordered" evidence="1">
    <location>
        <begin position="2067"/>
        <end position="2125"/>
    </location>
</feature>
<feature type="compositionally biased region" description="Basic and acidic residues" evidence="1">
    <location>
        <begin position="3121"/>
        <end position="3143"/>
    </location>
</feature>
<sequence length="3528" mass="395919">MKVDLQVLAASSIKRKKPWPRFAWLGQSTESLFMVDTHRLSVLYLPSGKTKRTIPKVSPLLKTAATLSTSNNGAYVCGLLQSGDLFLWHKDTDHLKSITGTPALCKDIAGGAKPGLWVSDDADRVLVMNPLREIFMWESRIKSATGTWTKVEVAHGHSIPASECKETAVSVVFYNNQALGKCCECSMVFYRDGQLHITTVLLQWYLEGPIHSDRAPGYNAEWSEMCVNLARYRCIPVRSRGALLAKYTHSGGSLGVIVNQRNPLHTISLTVSPLTHSVLVNSMKGCGTRADNQQQGRKFWITDIAWTHNDTFLVCITKHGFVCTACRGGEPVSIQSQGCSVEMGPALYLPLHPLITVQTKKTTSVPQAEVDQSITSTQSDADQMRQRFSISTHPRLPIILCSDGYLVTVLQIDANTSCAMVVKGFIFEANLHIKTIKDTLGLNTTLADSMHTRDASFLNMSIGSQIRQKQKNKLSSGMNLAQQKGKTKSNFEFEKLSDTLDNTGTSDLSGTYYGDRTTPGLFFGASQAESGRIDFGDIEAISVDSSIEDYANLGQMSVHISKARDLLKTAWNLVVTNTEPWGPELELHTKHIKSGLSEVIRFMLNVNDGASDNEEPIKIKITKVLSFVCDLLQMLHFDTIRQGMMTHGLTLILRSMHTILSYQETSVNFTRVALLHSTWQFMQWVSKKMNQIYAWLPKPIQMNAIPRHVQLGYTDWREPAILLALANTSGALSKQIPTAGTSQESTLSVSMQQNESMAVASLIERRLSIAWKLLYIESTEHWCNITRSRSNKQEVAKMSALTLALQHKIQALGCQVPFKSSTQINKGCQLYLDGMYDAAVDEWMLQLSQLTDDESTSVLPARLLLAIAYTHLHQHCLYAVLDLLLSAMSQHDPRNIPAQLENQHLTTINVQVWKIGDPLPPVVTCPNSRILIQNVGRFMASYFTSSTLYVYPAHQPRVLSPLMSTSHEGRLLLVDRASITQAISEEGVSALWTVDGCLHYLLLGGLVSEAVWFAHSIGDWKSALILSVMCKKVSAIRNWTECVPLPQELQAEELMKSKLLSLVQSCTQINRQSNSSPPSIPTPEGKLQRSQSLSTIQSSTASPRYNADSTLEQISRTLGDTLQCGVICGVSLTPWLLGKLIDKLKAVVSNMSTLVPEGFYLPAPPLYCPQPTVTELGVPCIGVEDEQRYREEISSIVQLILMVLQVSNLDLPTARCYTHKLNILRKMMGNPTKEEARSLRNLQENFLQPQDILTPHEDQTDICESLHAFRELCCNLWHLKVRDSLTQHLRIKKRMAENAGYPAQVSRMSSTAWLEHAHRSLNWATAMLPFTRFMSNENEAYDIVLSLLEELPANQDTANLLAEHFYDIDSLDPIIQDKVNRLLKEWRRVKIQKVSGKGKSKSKNTKNLILSVYFHHQTKRMVKEKEDRIALLGEYEEFIYTGEPSVHPPCIGSRSYEADFEFWKFLDTFLDIALARSIQNEADPDHKQSQPYLKPFFKGITNSQLESVAKKTSIKMHLKNKLGSTMEYLQDELKFTSSSPGEKSPKESAMKPPSSPQKFLPKSTNHKPRGLFRSKSLSELQPIRRGDHRVAKVTPILRHRSSSQSNLKSSPLRNKPLRKADQGGSSSDLRKFVTFNQTKLQKLASASMKSLGSTSSQTIKSWAEATKKSKPAILEPLQKPMDLVKVDNIEKKFEKLGKFLNWLVHWSGKHHVFQLGPDTNENEHKHTKKSSIRVNVTTSLLLHSVWIVNQITTLSDNEKVQNLASEPAMETLNDSVRLPPEVDNSVEANESSKDVTNKSENEPQTYKPATPLHQKILKRMRQKSTKTKPKEKENMNNRDTKPKQKKVKGKQIDHKDLNSFKADKSRTPDENIGTPASAKPLTESVKIPNQQIKEVQNVSFNVSDSSNSTLGVSSIELSTGSLRSFLHKLSKPGLRQAGQEPLDSTALPDFEPTDAGHPKSGSGIVEDTMAHSPLLLPTADKPSQSLEAVNTNDSGSNMGEQTGDFGVHSDNFEVQSGNLGVQPSNLGVQPGDLGVQLQNIVRGEMRKIMELQHQGLLAMIGAMDGAPLQQPTSDTQIPQASKVSKVSNNQQPNISKKNSSHKHQRSKPRKKKVEPSVEESTVEATGTYSDTSIDISSKTLDLDDLRAPTLKSKVSTLRDTDTPFNKDKPKYSSVVSALRELDNLKDINSRPHSTPKKSSIDPIDKENIQAYPIMGQPEPGSQNQQGFMKFSAQNPPKLLKMPTQKNTDSQVMLKLPKLPTRAELLGLTDENKQKEATHMPLLQIDNAYPQIPEAPKHYNLGSFHIPTSKANHARTYEGGITDRPDIFMFHPKSSGQGPNSGSRQQIPKYRPPSTYEPSQYGPRQPDPKYGHNQPTKPFPLLRLPKAIDFLTQGNAGAPSMIHPHSDISHEQQEKPTDRYPSGDTTITNEMVTKEEPEDLPSKESESMPDLNATRNSRKRKERRDRLGESQSEPNLASKRDTPDKLKMESRGTTTFLESNKPTFQDSTQQTDPKVIIEDDPNMAHLEVDDVKTSDGYAITPGTFDEYFEHQDELGEVYDNNAKIQLAAATGIRPKTRKTVSFAVGVQTSEPPTDQEYKFSTKATPIEECVNDYMKARAAQGNLLAPNIFFGLRFGDHDNAPQSDVIPGTNGKSEGRSYISVVDIDSTAVDDLVSSIPPSKSEPNGTGLPHRTVSPNQLQQPIRQQSRLPPKPEGLEEGQDGNPQKEPEKKRGSDPLTVNLFTDNQAGEDQFVLPSVETYGQSRRQRSKAAMQAQLEQMGDQLQAIDQMSHTMEGELQNSRALLHTIEAGATIEAQEPDIYKDMGNLRPSQVKQYNTGTRKHDQEREDYEIPNLEDNLAPKERVQQIKDKLNPRPTKVDFNQDYNNRDESEIEESESYEKGESPERLSTDSKPQVGSPEEGSPERSVTQFELTGLSGISDIIGEVLADEDIKPGDVGLTEKEMLHLKSKAGPDKGELTTRELQAIFGDPKHKGPISPQRTEAQRKRLHAWMAERKQQQDTAYRQQLDERRGLERNPYVPNDDIFNKSASTMKEIQELENSRLNEKTERESEFDRKRRKQAERLMGEILSDTLELPDDNPARLMPDASRKIKISQKKKALTRGRTPDDFHRYETPMDKYTESPDEYRDSRLSHYIQDDYAKYPLPDQHFGQTRTIQHLAQTKSQPRASTSNQQQQGQRREGIRDRKGPESTQGRDERNQRRYLEPLDEENEDSSRPVPSPRRSIQQKKDDERMKSTYKAAPFTSKVRLQRPEVTRKHREQHRESEPYVDRLAKLTATEGNFDVSTPITPRTRTGLRPRVPATQEAQNPIRRGMRTSPQKRRPLTYTERLKQLQPPKSKSTRIMNVLSPRKTQMRTQPGPTHKPKTYTQQLQEINAAAPRASFRRAYSPAPLTSRARSRARPYASPYAENIDSDQDTELSPWSVDNDVRRILYRDDSYTGIVSHAQSQLTDPDEMSYLQGDYNHGDYNIQGDYTASVDIADLVQVDELSMSNGSIMSYIDWDAVDDLIADVK</sequence>
<feature type="compositionally biased region" description="Basic and acidic residues" evidence="1">
    <location>
        <begin position="2431"/>
        <end position="2445"/>
    </location>
</feature>
<dbReference type="OrthoDB" id="6288599at2759"/>
<feature type="compositionally biased region" description="Basic and acidic residues" evidence="1">
    <location>
        <begin position="2477"/>
        <end position="2488"/>
    </location>
</feature>
<evidence type="ECO:0000313" key="3">
    <source>
        <dbReference type="Proteomes" id="UP000749559"/>
    </source>
</evidence>
<feature type="compositionally biased region" description="Basic residues" evidence="1">
    <location>
        <begin position="1815"/>
        <end position="1827"/>
    </location>
</feature>
<feature type="compositionally biased region" description="Polar residues" evidence="1">
    <location>
        <begin position="1981"/>
        <end position="1997"/>
    </location>
</feature>
<feature type="region of interest" description="Disordered" evidence="1">
    <location>
        <begin position="3086"/>
        <end position="3143"/>
    </location>
</feature>
<dbReference type="EMBL" id="CAIIXF020000001">
    <property type="protein sequence ID" value="CAH1774750.1"/>
    <property type="molecule type" value="Genomic_DNA"/>
</dbReference>
<feature type="compositionally biased region" description="Basic and acidic residues" evidence="1">
    <location>
        <begin position="2895"/>
        <end position="2907"/>
    </location>
</feature>
<reference evidence="2" key="1">
    <citation type="submission" date="2022-03" db="EMBL/GenBank/DDBJ databases">
        <authorList>
            <person name="Martin C."/>
        </authorList>
    </citation>
    <scope>NUCLEOTIDE SEQUENCE</scope>
</reference>
<feature type="compositionally biased region" description="Polar residues" evidence="1">
    <location>
        <begin position="2333"/>
        <end position="2345"/>
    </location>
</feature>
<name>A0A8S4N381_OWEFU</name>
<feature type="region of interest" description="Disordered" evidence="1">
    <location>
        <begin position="1933"/>
        <end position="1997"/>
    </location>
</feature>
<feature type="compositionally biased region" description="Basic and acidic residues" evidence="1">
    <location>
        <begin position="2403"/>
        <end position="2417"/>
    </location>
</feature>
<proteinExistence type="predicted"/>
<feature type="compositionally biased region" description="Basic residues" evidence="1">
    <location>
        <begin position="3107"/>
        <end position="3118"/>
    </location>
</feature>
<feature type="region of interest" description="Disordered" evidence="1">
    <location>
        <begin position="2315"/>
        <end position="2379"/>
    </location>
</feature>
<feature type="region of interest" description="Disordered" evidence="1">
    <location>
        <begin position="2393"/>
        <end position="2488"/>
    </location>
</feature>
<feature type="compositionally biased region" description="Basic and acidic residues" evidence="1">
    <location>
        <begin position="1790"/>
        <end position="1801"/>
    </location>
</feature>
<dbReference type="Pfam" id="PF15392">
    <property type="entry name" value="Joubert"/>
    <property type="match status" value="1"/>
</dbReference>
<feature type="region of interest" description="Disordered" evidence="1">
    <location>
        <begin position="3406"/>
        <end position="3434"/>
    </location>
</feature>
<feature type="region of interest" description="Disordered" evidence="1">
    <location>
        <begin position="2983"/>
        <end position="3042"/>
    </location>
</feature>
<dbReference type="PANTHER" id="PTHR14492">
    <property type="entry name" value="JBTS17"/>
    <property type="match status" value="1"/>
</dbReference>
<feature type="compositionally biased region" description="Polar residues" evidence="1">
    <location>
        <begin position="3173"/>
        <end position="3188"/>
    </location>
</feature>
<feature type="compositionally biased region" description="Polar residues" evidence="1">
    <location>
        <begin position="1088"/>
        <end position="1103"/>
    </location>
</feature>
<dbReference type="InterPro" id="IPR028236">
    <property type="entry name" value="CPLANE1"/>
</dbReference>
<organism evidence="2 3">
    <name type="scientific">Owenia fusiformis</name>
    <name type="common">Polychaete worm</name>
    <dbReference type="NCBI Taxonomy" id="6347"/>
    <lineage>
        <taxon>Eukaryota</taxon>
        <taxon>Metazoa</taxon>
        <taxon>Spiralia</taxon>
        <taxon>Lophotrochozoa</taxon>
        <taxon>Annelida</taxon>
        <taxon>Polychaeta</taxon>
        <taxon>Sedentaria</taxon>
        <taxon>Canalipalpata</taxon>
        <taxon>Sabellida</taxon>
        <taxon>Oweniida</taxon>
        <taxon>Oweniidae</taxon>
        <taxon>Owenia</taxon>
    </lineage>
</organism>
<feature type="region of interest" description="Disordered" evidence="1">
    <location>
        <begin position="3173"/>
        <end position="3259"/>
    </location>
</feature>
<feature type="compositionally biased region" description="Polar residues" evidence="1">
    <location>
        <begin position="2826"/>
        <end position="2836"/>
    </location>
</feature>
<dbReference type="PANTHER" id="PTHR14492:SF4">
    <property type="entry name" value="CILIOGENESIS AND PLANAR POLARITY EFFECTOR 1"/>
    <property type="match status" value="1"/>
</dbReference>
<feature type="compositionally biased region" description="Basic and acidic residues" evidence="1">
    <location>
        <begin position="2856"/>
        <end position="2870"/>
    </location>
</feature>
<feature type="region of interest" description="Disordered" evidence="1">
    <location>
        <begin position="1070"/>
        <end position="1103"/>
    </location>
</feature>
<feature type="compositionally biased region" description="Polar residues" evidence="1">
    <location>
        <begin position="2692"/>
        <end position="2706"/>
    </location>
</feature>
<feature type="compositionally biased region" description="Basic and acidic residues" evidence="1">
    <location>
        <begin position="3194"/>
        <end position="3221"/>
    </location>
</feature>
<keyword evidence="3" id="KW-1185">Reference proteome</keyword>
<accession>A0A8S4N381</accession>
<feature type="region of interest" description="Disordered" evidence="1">
    <location>
        <begin position="2671"/>
        <end position="2748"/>
    </location>
</feature>
<comment type="caution">
    <text evidence="2">The sequence shown here is derived from an EMBL/GenBank/DDBJ whole genome shotgun (WGS) entry which is preliminary data.</text>
</comment>
<feature type="region of interest" description="Disordered" evidence="1">
    <location>
        <begin position="1771"/>
        <end position="1881"/>
    </location>
</feature>
<protein>
    <submittedName>
        <fullName evidence="2">Uncharacterized protein</fullName>
    </submittedName>
</protein>
<feature type="compositionally biased region" description="Basic and acidic residues" evidence="1">
    <location>
        <begin position="1850"/>
        <end position="1869"/>
    </location>
</feature>
<evidence type="ECO:0000256" key="1">
    <source>
        <dbReference type="SAM" id="MobiDB-lite"/>
    </source>
</evidence>
<feature type="compositionally biased region" description="Basic residues" evidence="1">
    <location>
        <begin position="2098"/>
        <end position="2112"/>
    </location>
</feature>
<gene>
    <name evidence="2" type="ORF">OFUS_LOCUS2151</name>
</gene>
<feature type="compositionally biased region" description="Basic and acidic residues" evidence="1">
    <location>
        <begin position="1828"/>
        <end position="1842"/>
    </location>
</feature>
<feature type="compositionally biased region" description="Basic and acidic residues" evidence="1">
    <location>
        <begin position="2722"/>
        <end position="2732"/>
    </location>
</feature>